<dbReference type="InParanoid" id="A0A6J2XMJ7"/>
<accession>A0A6J2XMJ7</accession>
<protein>
    <submittedName>
        <fullName evidence="3">Uncharacterized protein LOC115879400</fullName>
    </submittedName>
</protein>
<keyword evidence="1" id="KW-1133">Transmembrane helix</keyword>
<gene>
    <name evidence="3" type="primary">LOC115879400</name>
</gene>
<dbReference type="Proteomes" id="UP000504635">
    <property type="component" value="Unplaced"/>
</dbReference>
<dbReference type="AlphaFoldDB" id="A0A6J2XMJ7"/>
<reference evidence="3" key="1">
    <citation type="submission" date="2025-08" db="UniProtKB">
        <authorList>
            <consortium name="RefSeq"/>
        </authorList>
    </citation>
    <scope>IDENTIFICATION</scope>
    <source>
        <tissue evidence="3">Gonads</tissue>
    </source>
</reference>
<organism evidence="2 3">
    <name type="scientific">Sitophilus oryzae</name>
    <name type="common">Rice weevil</name>
    <name type="synonym">Curculio oryzae</name>
    <dbReference type="NCBI Taxonomy" id="7048"/>
    <lineage>
        <taxon>Eukaryota</taxon>
        <taxon>Metazoa</taxon>
        <taxon>Ecdysozoa</taxon>
        <taxon>Arthropoda</taxon>
        <taxon>Hexapoda</taxon>
        <taxon>Insecta</taxon>
        <taxon>Pterygota</taxon>
        <taxon>Neoptera</taxon>
        <taxon>Endopterygota</taxon>
        <taxon>Coleoptera</taxon>
        <taxon>Polyphaga</taxon>
        <taxon>Cucujiformia</taxon>
        <taxon>Curculionidae</taxon>
        <taxon>Dryophthorinae</taxon>
        <taxon>Sitophilus</taxon>
    </lineage>
</organism>
<dbReference type="GeneID" id="115879400"/>
<proteinExistence type="predicted"/>
<dbReference type="OrthoDB" id="10064970at2759"/>
<keyword evidence="1" id="KW-0472">Membrane</keyword>
<feature type="transmembrane region" description="Helical" evidence="1">
    <location>
        <begin position="140"/>
        <end position="157"/>
    </location>
</feature>
<name>A0A6J2XMJ7_SITOR</name>
<evidence type="ECO:0000313" key="3">
    <source>
        <dbReference type="RefSeq" id="XP_030752085.1"/>
    </source>
</evidence>
<keyword evidence="2" id="KW-1185">Reference proteome</keyword>
<evidence type="ECO:0000256" key="1">
    <source>
        <dbReference type="SAM" id="Phobius"/>
    </source>
</evidence>
<dbReference type="KEGG" id="soy:115879400"/>
<keyword evidence="1" id="KW-0812">Transmembrane</keyword>
<sequence>MKILSKLPLISDNPYSPYYQAEFNLENPTVFQDTIHISTKLKTRLLNQNICMNMGGKQVSVESIRKVIENYSRDKHLLCKSFLDSSDKMNFNAIDKISSERVTNLLVEIPDAEATRQYLILTRYILDAFLLKDISIERRIYLIWYATFFMRIWRSWLKRITKVFRRNLLLQIHTHA</sequence>
<evidence type="ECO:0000313" key="2">
    <source>
        <dbReference type="Proteomes" id="UP000504635"/>
    </source>
</evidence>
<dbReference type="RefSeq" id="XP_030752085.1">
    <property type="nucleotide sequence ID" value="XM_030896225.1"/>
</dbReference>